<dbReference type="STRING" id="1391654.AKJ09_02060"/>
<dbReference type="Gene3D" id="2.60.40.10">
    <property type="entry name" value="Immunoglobulins"/>
    <property type="match status" value="1"/>
</dbReference>
<sequence>MIVASVLLASLSLSACAADGTSSSTAEQTNEDGKKTSKDGGSTEPAKDDASTRIPESDGGSDSGTDPNPDPDSGTDPGDTTAPAKIADLVVTAESHTSVKLAWTAPGDDGNVGQATAYELRYAKTAITTDADFTAATAVTSGVPTPLAAGSAQTTTISGLDPETTYYFAIRARDAAKNVGALATANVATKARATFVITEIATANATKLDFLELVATKAGWAADLEIKQASGSLYKLGGFEVAQGDILVVHASGTPGPSGWKQEDTAQSKTASTATGASATAFDVYSAQTSITSTDNLLTIVDGTKTLDAVALSERSGTASTAAMTAFAAAMTDGSWNFSAAPVKGTNDCQTQAEAVAVSTASGTTCGKFATGIAAGKSINRKDLVDTNGRADFYIAAETPGAANTPVPAPKLVGSGAPNATQVDLVFDQELAATSVTAAGFVITGASVTAATLTGPNTVSLTTATLPSGVLTIDIAASVTNLQGVPVASGGTICAAATEAKLTVTEINPNLPGGSDLIELQVVEGGKLTGFEVHANPTSPTAGGTLLAKLPGICASAGDIVVVHITPANATGSAPESESSTKTDYPKAAYSANYDNAWDVLGGATGVSNESNVIALRAPSGAYVEAIAFTNGGATTSTAYKNSLTFVQGLGLWTPASCGGAACTDTSTPKASQIGASWKACTTSITGISARRIGTSNDASAWANDLPSTFGAAN</sequence>
<dbReference type="CDD" id="cd00063">
    <property type="entry name" value="FN3"/>
    <property type="match status" value="1"/>
</dbReference>
<evidence type="ECO:0000259" key="4">
    <source>
        <dbReference type="PROSITE" id="PS50853"/>
    </source>
</evidence>
<protein>
    <recommendedName>
        <fullName evidence="4">Fibronectin type-III domain-containing protein</fullName>
    </recommendedName>
</protein>
<evidence type="ECO:0000256" key="2">
    <source>
        <dbReference type="SAM" id="MobiDB-lite"/>
    </source>
</evidence>
<evidence type="ECO:0000256" key="1">
    <source>
        <dbReference type="ARBA" id="ARBA00022729"/>
    </source>
</evidence>
<dbReference type="InterPro" id="IPR014755">
    <property type="entry name" value="Cu-Rt/internalin_Ig-like"/>
</dbReference>
<feature type="signal peptide" evidence="3">
    <location>
        <begin position="1"/>
        <end position="17"/>
    </location>
</feature>
<keyword evidence="1 3" id="KW-0732">Signal</keyword>
<dbReference type="Pfam" id="PF26342">
    <property type="entry name" value="TP_1001_2nd"/>
    <property type="match status" value="2"/>
</dbReference>
<dbReference type="InterPro" id="IPR036116">
    <property type="entry name" value="FN3_sf"/>
</dbReference>
<feature type="domain" description="Fibronectin type-III" evidence="4">
    <location>
        <begin position="85"/>
        <end position="193"/>
    </location>
</feature>
<gene>
    <name evidence="5" type="ORF">AKJ09_02060</name>
</gene>
<reference evidence="5 6" key="1">
    <citation type="submission" date="2015-08" db="EMBL/GenBank/DDBJ databases">
        <authorList>
            <person name="Babu N.S."/>
            <person name="Beckwith C.J."/>
            <person name="Beseler K.G."/>
            <person name="Brison A."/>
            <person name="Carone J.V."/>
            <person name="Caskin T.P."/>
            <person name="Diamond M."/>
            <person name="Durham M.E."/>
            <person name="Foxe J.M."/>
            <person name="Go M."/>
            <person name="Henderson B.A."/>
            <person name="Jones I.B."/>
            <person name="McGettigan J.A."/>
            <person name="Micheletti S.J."/>
            <person name="Nasrallah M.E."/>
            <person name="Ortiz D."/>
            <person name="Piller C.R."/>
            <person name="Privatt S.R."/>
            <person name="Schneider S.L."/>
            <person name="Sharp S."/>
            <person name="Smith T.C."/>
            <person name="Stanton J.D."/>
            <person name="Ullery H.E."/>
            <person name="Wilson R.J."/>
            <person name="Serrano M.G."/>
            <person name="Buck G."/>
            <person name="Lee V."/>
            <person name="Wang Y."/>
            <person name="Carvalho R."/>
            <person name="Voegtly L."/>
            <person name="Shi R."/>
            <person name="Duckworth R."/>
            <person name="Johnson A."/>
            <person name="Loviza R."/>
            <person name="Walstead R."/>
            <person name="Shah Z."/>
            <person name="Kiflezghi M."/>
            <person name="Wade K."/>
            <person name="Ball S.L."/>
            <person name="Bradley K.W."/>
            <person name="Asai D.J."/>
            <person name="Bowman C.A."/>
            <person name="Russell D.A."/>
            <person name="Pope W.H."/>
            <person name="Jacobs-Sera D."/>
            <person name="Hendrix R.W."/>
            <person name="Hatfull G.F."/>
        </authorList>
    </citation>
    <scope>NUCLEOTIDE SEQUENCE [LARGE SCALE GENOMIC DNA]</scope>
    <source>
        <strain evidence="5 6">DSM 27648</strain>
    </source>
</reference>
<dbReference type="Proteomes" id="UP000064967">
    <property type="component" value="Chromosome"/>
</dbReference>
<dbReference type="EMBL" id="CP012333">
    <property type="protein sequence ID" value="AKU95396.1"/>
    <property type="molecule type" value="Genomic_DNA"/>
</dbReference>
<dbReference type="SUPFAM" id="SSF49265">
    <property type="entry name" value="Fibronectin type III"/>
    <property type="match status" value="1"/>
</dbReference>
<dbReference type="PROSITE" id="PS50853">
    <property type="entry name" value="FN3"/>
    <property type="match status" value="1"/>
</dbReference>
<feature type="chain" id="PRO_5005465808" description="Fibronectin type-III domain-containing protein" evidence="3">
    <location>
        <begin position="18"/>
        <end position="714"/>
    </location>
</feature>
<dbReference type="PATRIC" id="fig|1391654.3.peg.2077"/>
<name>A0A0K1PPT9_9BACT</name>
<evidence type="ECO:0000313" key="5">
    <source>
        <dbReference type="EMBL" id="AKU95396.1"/>
    </source>
</evidence>
<keyword evidence="6" id="KW-1185">Reference proteome</keyword>
<dbReference type="Gene3D" id="2.60.40.1220">
    <property type="match status" value="1"/>
</dbReference>
<evidence type="ECO:0000313" key="6">
    <source>
        <dbReference type="Proteomes" id="UP000064967"/>
    </source>
</evidence>
<dbReference type="Pfam" id="PF00041">
    <property type="entry name" value="fn3"/>
    <property type="match status" value="1"/>
</dbReference>
<feature type="compositionally biased region" description="Low complexity" evidence="2">
    <location>
        <begin position="57"/>
        <end position="81"/>
    </location>
</feature>
<dbReference type="InterPro" id="IPR058683">
    <property type="entry name" value="TP_1001-like_C"/>
</dbReference>
<accession>A0A0K1PPT9</accession>
<dbReference type="SMART" id="SM00060">
    <property type="entry name" value="FN3"/>
    <property type="match status" value="1"/>
</dbReference>
<feature type="region of interest" description="Disordered" evidence="2">
    <location>
        <begin position="16"/>
        <end position="82"/>
    </location>
</feature>
<evidence type="ECO:0000256" key="3">
    <source>
        <dbReference type="SAM" id="SignalP"/>
    </source>
</evidence>
<dbReference type="InterPro" id="IPR003961">
    <property type="entry name" value="FN3_dom"/>
</dbReference>
<dbReference type="KEGG" id="llu:AKJ09_02060"/>
<dbReference type="AlphaFoldDB" id="A0A0K1PPT9"/>
<dbReference type="InterPro" id="IPR013783">
    <property type="entry name" value="Ig-like_fold"/>
</dbReference>
<organism evidence="5 6">
    <name type="scientific">Labilithrix luteola</name>
    <dbReference type="NCBI Taxonomy" id="1391654"/>
    <lineage>
        <taxon>Bacteria</taxon>
        <taxon>Pseudomonadati</taxon>
        <taxon>Myxococcota</taxon>
        <taxon>Polyangia</taxon>
        <taxon>Polyangiales</taxon>
        <taxon>Labilitrichaceae</taxon>
        <taxon>Labilithrix</taxon>
    </lineage>
</organism>
<proteinExistence type="predicted"/>